<evidence type="ECO:0000256" key="2">
    <source>
        <dbReference type="SAM" id="Phobius"/>
    </source>
</evidence>
<dbReference type="Proteomes" id="UP001558652">
    <property type="component" value="Unassembled WGS sequence"/>
</dbReference>
<sequence length="153" mass="16985">FIRDHVKRYLTEADLLKATRDLQDEIEWLRTLVAVSITISCIIGVVVVAGLGFWWLTYRRKRPRENREKDMLEKKMPTMPTGTETNSSVGATNNMGSGVHGMGGVGRGTSVVTATTPISTRHPSEDATLEFAYDNPALTPSPVLNQPRHETTF</sequence>
<evidence type="ECO:0000313" key="4">
    <source>
        <dbReference type="Proteomes" id="UP001558652"/>
    </source>
</evidence>
<reference evidence="3 4" key="1">
    <citation type="submission" date="2024-07" db="EMBL/GenBank/DDBJ databases">
        <title>Chromosome-level genome assembly of the water stick insect Ranatra chinensis (Heteroptera: Nepidae).</title>
        <authorList>
            <person name="Liu X."/>
        </authorList>
    </citation>
    <scope>NUCLEOTIDE SEQUENCE [LARGE SCALE GENOMIC DNA]</scope>
    <source>
        <strain evidence="3">Cailab_2021Rc</strain>
        <tissue evidence="3">Muscle</tissue>
    </source>
</reference>
<accession>A0ABD0Y023</accession>
<keyword evidence="2" id="KW-0472">Membrane</keyword>
<evidence type="ECO:0000313" key="3">
    <source>
        <dbReference type="EMBL" id="KAL1116801.1"/>
    </source>
</evidence>
<feature type="non-terminal residue" evidence="3">
    <location>
        <position position="1"/>
    </location>
</feature>
<gene>
    <name evidence="3" type="ORF">AAG570_005271</name>
</gene>
<dbReference type="EMBL" id="JBFDAA010000017">
    <property type="protein sequence ID" value="KAL1116801.1"/>
    <property type="molecule type" value="Genomic_DNA"/>
</dbReference>
<keyword evidence="4" id="KW-1185">Reference proteome</keyword>
<organism evidence="3 4">
    <name type="scientific">Ranatra chinensis</name>
    <dbReference type="NCBI Taxonomy" id="642074"/>
    <lineage>
        <taxon>Eukaryota</taxon>
        <taxon>Metazoa</taxon>
        <taxon>Ecdysozoa</taxon>
        <taxon>Arthropoda</taxon>
        <taxon>Hexapoda</taxon>
        <taxon>Insecta</taxon>
        <taxon>Pterygota</taxon>
        <taxon>Neoptera</taxon>
        <taxon>Paraneoptera</taxon>
        <taxon>Hemiptera</taxon>
        <taxon>Heteroptera</taxon>
        <taxon>Panheteroptera</taxon>
        <taxon>Nepomorpha</taxon>
        <taxon>Nepidae</taxon>
        <taxon>Ranatrinae</taxon>
        <taxon>Ranatra</taxon>
    </lineage>
</organism>
<protein>
    <submittedName>
        <fullName evidence="3">Uncharacterized protein</fullName>
    </submittedName>
</protein>
<feature type="compositionally biased region" description="Polar residues" evidence="1">
    <location>
        <begin position="80"/>
        <end position="89"/>
    </location>
</feature>
<keyword evidence="2" id="KW-0812">Transmembrane</keyword>
<keyword evidence="2" id="KW-1133">Transmembrane helix</keyword>
<feature type="region of interest" description="Disordered" evidence="1">
    <location>
        <begin position="67"/>
        <end position="89"/>
    </location>
</feature>
<name>A0ABD0Y023_9HEMI</name>
<feature type="compositionally biased region" description="Basic and acidic residues" evidence="1">
    <location>
        <begin position="67"/>
        <end position="76"/>
    </location>
</feature>
<evidence type="ECO:0000256" key="1">
    <source>
        <dbReference type="SAM" id="MobiDB-lite"/>
    </source>
</evidence>
<feature type="transmembrane region" description="Helical" evidence="2">
    <location>
        <begin position="32"/>
        <end position="57"/>
    </location>
</feature>
<dbReference type="AlphaFoldDB" id="A0ABD0Y023"/>
<proteinExistence type="predicted"/>
<comment type="caution">
    <text evidence="3">The sequence shown here is derived from an EMBL/GenBank/DDBJ whole genome shotgun (WGS) entry which is preliminary data.</text>
</comment>